<dbReference type="OrthoDB" id="9766564at2"/>
<dbReference type="Proteomes" id="UP000199438">
    <property type="component" value="Unassembled WGS sequence"/>
</dbReference>
<dbReference type="InterPro" id="IPR032466">
    <property type="entry name" value="Metal_Hydrolase"/>
</dbReference>
<reference evidence="8" key="1">
    <citation type="submission" date="2016-10" db="EMBL/GenBank/DDBJ databases">
        <authorList>
            <person name="Varghese N."/>
            <person name="Submissions S."/>
        </authorList>
    </citation>
    <scope>NUCLEOTIDE SEQUENCE [LARGE SCALE GENOMIC DNA]</scope>
    <source>
        <strain evidence="8">DSM 24499</strain>
    </source>
</reference>
<accession>A0A1I1MZB1</accession>
<dbReference type="Gene3D" id="3.20.20.140">
    <property type="entry name" value="Metal-dependent hydrolases"/>
    <property type="match status" value="1"/>
</dbReference>
<evidence type="ECO:0000256" key="1">
    <source>
        <dbReference type="ARBA" id="ARBA00001165"/>
    </source>
</evidence>
<organism evidence="7 8">
    <name type="scientific">Zunongwangia mangrovi</name>
    <dbReference type="NCBI Taxonomy" id="1334022"/>
    <lineage>
        <taxon>Bacteria</taxon>
        <taxon>Pseudomonadati</taxon>
        <taxon>Bacteroidota</taxon>
        <taxon>Flavobacteriia</taxon>
        <taxon>Flavobacteriales</taxon>
        <taxon>Flavobacteriaceae</taxon>
        <taxon>Zunongwangia</taxon>
    </lineage>
</organism>
<evidence type="ECO:0000256" key="5">
    <source>
        <dbReference type="ARBA" id="ARBA00020555"/>
    </source>
</evidence>
<dbReference type="STRING" id="1334022.SAMN04487907_1131"/>
<dbReference type="UniPathway" id="UPA00246"/>
<gene>
    <name evidence="7" type="ORF">SAMN04487907_1131</name>
</gene>
<evidence type="ECO:0000256" key="3">
    <source>
        <dbReference type="ARBA" id="ARBA00008397"/>
    </source>
</evidence>
<evidence type="ECO:0000256" key="6">
    <source>
        <dbReference type="ARBA" id="ARBA00023235"/>
    </source>
</evidence>
<name>A0A1I1MZB1_9FLAO</name>
<dbReference type="GO" id="GO:0019698">
    <property type="term" value="P:D-galacturonate catabolic process"/>
    <property type="evidence" value="ECO:0007669"/>
    <property type="project" value="TreeGrafter"/>
</dbReference>
<dbReference type="GO" id="GO:0008880">
    <property type="term" value="F:glucuronate isomerase activity"/>
    <property type="evidence" value="ECO:0007669"/>
    <property type="project" value="UniProtKB-EC"/>
</dbReference>
<protein>
    <recommendedName>
        <fullName evidence="5">Uronate isomerase</fullName>
        <ecNumber evidence="4">5.3.1.12</ecNumber>
    </recommendedName>
</protein>
<evidence type="ECO:0000256" key="2">
    <source>
        <dbReference type="ARBA" id="ARBA00004892"/>
    </source>
</evidence>
<comment type="pathway">
    <text evidence="2">Carbohydrate metabolism; pentose and glucuronate interconversion.</text>
</comment>
<comment type="catalytic activity">
    <reaction evidence="1">
        <text>D-glucuronate = D-fructuronate</text>
        <dbReference type="Rhea" id="RHEA:13049"/>
        <dbReference type="ChEBI" id="CHEBI:58720"/>
        <dbReference type="ChEBI" id="CHEBI:59863"/>
        <dbReference type="EC" id="5.3.1.12"/>
    </reaction>
</comment>
<sequence length="66" mass="7842">MSNKPFITDNFLLENTYAEELYHQYAKDQPIIDYHNHLPPAQIAADMQFDTISQVWLSGDHYKWRA</sequence>
<keyword evidence="8" id="KW-1185">Reference proteome</keyword>
<dbReference type="SUPFAM" id="SSF51556">
    <property type="entry name" value="Metallo-dependent hydrolases"/>
    <property type="match status" value="1"/>
</dbReference>
<evidence type="ECO:0000313" key="8">
    <source>
        <dbReference type="Proteomes" id="UP000199438"/>
    </source>
</evidence>
<dbReference type="PANTHER" id="PTHR30068:SF4">
    <property type="entry name" value="URONATE ISOMERASE"/>
    <property type="match status" value="1"/>
</dbReference>
<keyword evidence="6 7" id="KW-0413">Isomerase</keyword>
<feature type="non-terminal residue" evidence="7">
    <location>
        <position position="66"/>
    </location>
</feature>
<comment type="similarity">
    <text evidence="3">Belongs to the metallo-dependent hydrolases superfamily. Uronate isomerase family.</text>
</comment>
<dbReference type="AlphaFoldDB" id="A0A1I1MZB1"/>
<dbReference type="Pfam" id="PF02614">
    <property type="entry name" value="UxaC"/>
    <property type="match status" value="1"/>
</dbReference>
<dbReference type="GO" id="GO:0042840">
    <property type="term" value="P:D-glucuronate catabolic process"/>
    <property type="evidence" value="ECO:0007669"/>
    <property type="project" value="TreeGrafter"/>
</dbReference>
<evidence type="ECO:0000256" key="4">
    <source>
        <dbReference type="ARBA" id="ARBA00012546"/>
    </source>
</evidence>
<proteinExistence type="inferred from homology"/>
<dbReference type="EMBL" id="FOKV01000013">
    <property type="protein sequence ID" value="SFC90515.1"/>
    <property type="molecule type" value="Genomic_DNA"/>
</dbReference>
<dbReference type="PANTHER" id="PTHR30068">
    <property type="entry name" value="URONATE ISOMERASE"/>
    <property type="match status" value="1"/>
</dbReference>
<dbReference type="RefSeq" id="WP_139219274.1">
    <property type="nucleotide sequence ID" value="NZ_FOKV01000013.1"/>
</dbReference>
<dbReference type="InterPro" id="IPR003766">
    <property type="entry name" value="Uronate_isomerase"/>
</dbReference>
<dbReference type="EC" id="5.3.1.12" evidence="4"/>
<evidence type="ECO:0000313" key="7">
    <source>
        <dbReference type="EMBL" id="SFC90515.1"/>
    </source>
</evidence>